<protein>
    <recommendedName>
        <fullName evidence="1">bis(5'-nucleosyl)-tetraphosphatase (symmetrical)</fullName>
        <ecNumber evidence="1">3.6.1.41</ecNumber>
    </recommendedName>
</protein>
<gene>
    <name evidence="8" type="ORF">F9B85_09165</name>
</gene>
<evidence type="ECO:0000256" key="1">
    <source>
        <dbReference type="ARBA" id="ARBA00012506"/>
    </source>
</evidence>
<dbReference type="OrthoDB" id="5295945at2"/>
<keyword evidence="2" id="KW-0479">Metal-binding</keyword>
<keyword evidence="5" id="KW-0408">Iron</keyword>
<dbReference type="InterPro" id="IPR005249">
    <property type="entry name" value="YqeK"/>
</dbReference>
<dbReference type="Pfam" id="PF01966">
    <property type="entry name" value="HD"/>
    <property type="match status" value="1"/>
</dbReference>
<dbReference type="PROSITE" id="PS51831">
    <property type="entry name" value="HD"/>
    <property type="match status" value="1"/>
</dbReference>
<accession>A0A6I0EZF1</accession>
<dbReference type="Gene3D" id="1.10.3210.10">
    <property type="entry name" value="Hypothetical protein af1432"/>
    <property type="match status" value="1"/>
</dbReference>
<dbReference type="PANTHER" id="PTHR35795:SF1">
    <property type="entry name" value="BIS(5'-NUCLEOSYL)-TETRAPHOSPHATASE, SYMMETRICAL"/>
    <property type="match status" value="1"/>
</dbReference>
<dbReference type="RefSeq" id="WP_151620151.1">
    <property type="nucleotide sequence ID" value="NZ_WBXO01000006.1"/>
</dbReference>
<dbReference type="InterPro" id="IPR003607">
    <property type="entry name" value="HD/PDEase_dom"/>
</dbReference>
<dbReference type="SUPFAM" id="SSF109604">
    <property type="entry name" value="HD-domain/PDEase-like"/>
    <property type="match status" value="1"/>
</dbReference>
<dbReference type="AlphaFoldDB" id="A0A6I0EZF1"/>
<evidence type="ECO:0000259" key="7">
    <source>
        <dbReference type="PROSITE" id="PS51831"/>
    </source>
</evidence>
<keyword evidence="9" id="KW-1185">Reference proteome</keyword>
<dbReference type="InterPro" id="IPR006675">
    <property type="entry name" value="HDIG_dom"/>
</dbReference>
<evidence type="ECO:0000313" key="9">
    <source>
        <dbReference type="Proteomes" id="UP000468766"/>
    </source>
</evidence>
<dbReference type="NCBIfam" id="TIGR00277">
    <property type="entry name" value="HDIG"/>
    <property type="match status" value="1"/>
</dbReference>
<proteinExistence type="predicted"/>
<dbReference type="InterPro" id="IPR006674">
    <property type="entry name" value="HD_domain"/>
</dbReference>
<evidence type="ECO:0000256" key="4">
    <source>
        <dbReference type="ARBA" id="ARBA00022801"/>
    </source>
</evidence>
<reference evidence="8 9" key="1">
    <citation type="submission" date="2019-10" db="EMBL/GenBank/DDBJ databases">
        <title>Whole-genome sequence of the extremophile Heliorestis acidaminivorans DSM 24790.</title>
        <authorList>
            <person name="Kyndt J.A."/>
            <person name="Meyer T.E."/>
        </authorList>
    </citation>
    <scope>NUCLEOTIDE SEQUENCE [LARGE SCALE GENOMIC DNA]</scope>
    <source>
        <strain evidence="8 9">DSM 24790</strain>
    </source>
</reference>
<dbReference type="Proteomes" id="UP000468766">
    <property type="component" value="Unassembled WGS sequence"/>
</dbReference>
<dbReference type="GO" id="GO:0000166">
    <property type="term" value="F:nucleotide binding"/>
    <property type="evidence" value="ECO:0007669"/>
    <property type="project" value="UniProtKB-KW"/>
</dbReference>
<dbReference type="InterPro" id="IPR051094">
    <property type="entry name" value="Diverse_Catalytic_Enzymes"/>
</dbReference>
<sequence>MNWNALVQRINQDVEMTMGSKRFQHTLAVRDSALEMARRFDLNPLHAEVAALLHDIAREWPVKKLISYYERAKREDRPDWEADHLALLHGPAGALWAREYYGIEQNEVLEAISFHTTGHPTMGKVAKIVYLADKIEVSRAYQGVEEVRQLALRSIDKAMQVSVDQSICYIIKQGLFLHPYTVELRNHLLKELQNYDERNTGR</sequence>
<dbReference type="EMBL" id="WBXO01000006">
    <property type="protein sequence ID" value="KAB2952319.1"/>
    <property type="molecule type" value="Genomic_DNA"/>
</dbReference>
<dbReference type="PANTHER" id="PTHR35795">
    <property type="entry name" value="SLR1885 PROTEIN"/>
    <property type="match status" value="1"/>
</dbReference>
<dbReference type="EC" id="3.6.1.41" evidence="1"/>
<evidence type="ECO:0000313" key="8">
    <source>
        <dbReference type="EMBL" id="KAB2952319.1"/>
    </source>
</evidence>
<evidence type="ECO:0000256" key="2">
    <source>
        <dbReference type="ARBA" id="ARBA00022723"/>
    </source>
</evidence>
<dbReference type="SMART" id="SM00471">
    <property type="entry name" value="HDc"/>
    <property type="match status" value="1"/>
</dbReference>
<feature type="domain" description="HD" evidence="7">
    <location>
        <begin position="22"/>
        <end position="138"/>
    </location>
</feature>
<evidence type="ECO:0000256" key="3">
    <source>
        <dbReference type="ARBA" id="ARBA00022741"/>
    </source>
</evidence>
<comment type="catalytic activity">
    <reaction evidence="6">
        <text>P(1),P(4)-bis(5'-adenosyl) tetraphosphate + H2O = 2 ADP + 2 H(+)</text>
        <dbReference type="Rhea" id="RHEA:24252"/>
        <dbReference type="ChEBI" id="CHEBI:15377"/>
        <dbReference type="ChEBI" id="CHEBI:15378"/>
        <dbReference type="ChEBI" id="CHEBI:58141"/>
        <dbReference type="ChEBI" id="CHEBI:456216"/>
        <dbReference type="EC" id="3.6.1.41"/>
    </reaction>
</comment>
<keyword evidence="4" id="KW-0378">Hydrolase</keyword>
<dbReference type="NCBIfam" id="TIGR00488">
    <property type="entry name" value="bis(5'-nucleosyl)-tetraphosphatase (symmetrical) YqeK"/>
    <property type="match status" value="1"/>
</dbReference>
<keyword evidence="3" id="KW-0547">Nucleotide-binding</keyword>
<name>A0A6I0EZF1_9FIRM</name>
<evidence type="ECO:0000256" key="5">
    <source>
        <dbReference type="ARBA" id="ARBA00023004"/>
    </source>
</evidence>
<dbReference type="CDD" id="cd00077">
    <property type="entry name" value="HDc"/>
    <property type="match status" value="1"/>
</dbReference>
<dbReference type="GO" id="GO:0046872">
    <property type="term" value="F:metal ion binding"/>
    <property type="evidence" value="ECO:0007669"/>
    <property type="project" value="UniProtKB-KW"/>
</dbReference>
<comment type="caution">
    <text evidence="8">The sequence shown here is derived from an EMBL/GenBank/DDBJ whole genome shotgun (WGS) entry which is preliminary data.</text>
</comment>
<organism evidence="8 9">
    <name type="scientific">Heliorestis acidaminivorans</name>
    <dbReference type="NCBI Taxonomy" id="553427"/>
    <lineage>
        <taxon>Bacteria</taxon>
        <taxon>Bacillati</taxon>
        <taxon>Bacillota</taxon>
        <taxon>Clostridia</taxon>
        <taxon>Eubacteriales</taxon>
        <taxon>Heliobacteriaceae</taxon>
        <taxon>Heliorestis</taxon>
    </lineage>
</organism>
<dbReference type="GO" id="GO:0008803">
    <property type="term" value="F:bis(5'-nucleosyl)-tetraphosphatase (symmetrical) activity"/>
    <property type="evidence" value="ECO:0007669"/>
    <property type="project" value="UniProtKB-EC"/>
</dbReference>
<evidence type="ECO:0000256" key="6">
    <source>
        <dbReference type="ARBA" id="ARBA00049417"/>
    </source>
</evidence>